<organism evidence="1 2">
    <name type="scientific">Asticcacaulis benevestitus DSM 16100 = ATCC BAA-896</name>
    <dbReference type="NCBI Taxonomy" id="1121022"/>
    <lineage>
        <taxon>Bacteria</taxon>
        <taxon>Pseudomonadati</taxon>
        <taxon>Pseudomonadota</taxon>
        <taxon>Alphaproteobacteria</taxon>
        <taxon>Caulobacterales</taxon>
        <taxon>Caulobacteraceae</taxon>
        <taxon>Asticcacaulis</taxon>
    </lineage>
</organism>
<evidence type="ECO:0000313" key="2">
    <source>
        <dbReference type="Proteomes" id="UP000017837"/>
    </source>
</evidence>
<evidence type="ECO:0000313" key="1">
    <source>
        <dbReference type="EMBL" id="ESQ77086.1"/>
    </source>
</evidence>
<dbReference type="AlphaFoldDB" id="V4NM56"/>
<name>V4NM56_9CAUL</name>
<evidence type="ECO:0008006" key="3">
    <source>
        <dbReference type="Google" id="ProtNLM"/>
    </source>
</evidence>
<feature type="non-terminal residue" evidence="1">
    <location>
        <position position="212"/>
    </location>
</feature>
<reference evidence="1 2" key="1">
    <citation type="journal article" date="2014" name="Nature">
        <title>Sequential evolution of bacterial morphology by co-option of a developmental regulator.</title>
        <authorList>
            <person name="Jiang C."/>
            <person name="Brown P.J."/>
            <person name="Ducret A."/>
            <person name="Brun Y.V."/>
        </authorList>
    </citation>
    <scope>NUCLEOTIDE SEQUENCE [LARGE SCALE GENOMIC DNA]</scope>
    <source>
        <strain evidence="1 2">DSM 16100</strain>
    </source>
</reference>
<dbReference type="Proteomes" id="UP000017837">
    <property type="component" value="Unassembled WGS sequence"/>
</dbReference>
<comment type="caution">
    <text evidence="1">The sequence shown here is derived from an EMBL/GenBank/DDBJ whole genome shotgun (WGS) entry which is preliminary data.</text>
</comment>
<keyword evidence="2" id="KW-1185">Reference proteome</keyword>
<protein>
    <recommendedName>
        <fullName evidence="3">Reverse transcriptase domain-containing protein</fullName>
    </recommendedName>
</protein>
<dbReference type="STRING" id="1121022.GCA_000376105_04532"/>
<proteinExistence type="predicted"/>
<accession>V4NM56</accession>
<dbReference type="RefSeq" id="WP_023447532.1">
    <property type="nucleotide sequence ID" value="NZ_AWGB01000132.1"/>
</dbReference>
<gene>
    <name evidence="1" type="ORF">ABENE_23370</name>
</gene>
<dbReference type="eggNOG" id="COG3344">
    <property type="taxonomic scope" value="Bacteria"/>
</dbReference>
<sequence>MDQSFTAESFQTIFDHENRKGHFLEGRFFPDLEQITHDIKTSTADIRALRKAKLSMPSDQYEQQMAVLNATRDAQRGDKEARLTAMLEAVAEEVGRANFRVEITRNDKIAGKPVYVANETPASYFAIKQVQKNINKLYKVKQSNRYNILCQLRAALSDKMPKYVIRTDISSFYESVPRKEILDKINNDSLLTLTSKKMIRQILYSYGVLSGS</sequence>
<dbReference type="EMBL" id="AWGB01000132">
    <property type="protein sequence ID" value="ESQ77086.1"/>
    <property type="molecule type" value="Genomic_DNA"/>
</dbReference>